<dbReference type="Proteomes" id="UP001482520">
    <property type="component" value="Unassembled WGS sequence"/>
</dbReference>
<gene>
    <name evidence="2" type="ORF">V6R90_02185</name>
</gene>
<feature type="region of interest" description="Disordered" evidence="1">
    <location>
        <begin position="59"/>
        <end position="122"/>
    </location>
</feature>
<evidence type="ECO:0000256" key="1">
    <source>
        <dbReference type="SAM" id="MobiDB-lite"/>
    </source>
</evidence>
<evidence type="ECO:0000313" key="3">
    <source>
        <dbReference type="Proteomes" id="UP001482520"/>
    </source>
</evidence>
<name>A0ABV1NU93_9ACTN</name>
<proteinExistence type="predicted"/>
<comment type="caution">
    <text evidence="2">The sequence shown here is derived from an EMBL/GenBank/DDBJ whole genome shotgun (WGS) entry which is preliminary data.</text>
</comment>
<evidence type="ECO:0000313" key="2">
    <source>
        <dbReference type="EMBL" id="MEQ7846071.1"/>
    </source>
</evidence>
<feature type="region of interest" description="Disordered" evidence="1">
    <location>
        <begin position="1"/>
        <end position="24"/>
    </location>
</feature>
<keyword evidence="3" id="KW-1185">Reference proteome</keyword>
<protein>
    <submittedName>
        <fullName evidence="2">Uncharacterized protein</fullName>
    </submittedName>
</protein>
<feature type="compositionally biased region" description="Low complexity" evidence="1">
    <location>
        <begin position="61"/>
        <end position="72"/>
    </location>
</feature>
<reference evidence="2 3" key="1">
    <citation type="submission" date="2024-02" db="EMBL/GenBank/DDBJ databases">
        <title>Full genome sequence of Nocardioides kribbensis.</title>
        <authorList>
            <person name="Poletto B.L."/>
            <person name="Silva G."/>
            <person name="Galante D."/>
            <person name="Campos K.R."/>
            <person name="Santos M.B.N."/>
            <person name="Sacchi C.T."/>
        </authorList>
    </citation>
    <scope>NUCLEOTIDE SEQUENCE [LARGE SCALE GENOMIC DNA]</scope>
    <source>
        <strain evidence="2 3">O4R</strain>
    </source>
</reference>
<dbReference type="EMBL" id="JBEGDP010000002">
    <property type="protein sequence ID" value="MEQ7846071.1"/>
    <property type="molecule type" value="Genomic_DNA"/>
</dbReference>
<sequence length="122" mass="12076">MSHTPGAGAPLSEEHAPTGVAEVDEVVEAGTRLDGRPVAEHVAVFEDAHDRLRRALDDVDGLLGPDPAADADGAARDVPVSAERPGPGVLSPGRAGAPGPRPGATGVPRPGPGSSSRSDGGV</sequence>
<feature type="compositionally biased region" description="Low complexity" evidence="1">
    <location>
        <begin position="92"/>
        <end position="122"/>
    </location>
</feature>
<organism evidence="2 3">
    <name type="scientific">Nocardioides kribbensis</name>
    <dbReference type="NCBI Taxonomy" id="305517"/>
    <lineage>
        <taxon>Bacteria</taxon>
        <taxon>Bacillati</taxon>
        <taxon>Actinomycetota</taxon>
        <taxon>Actinomycetes</taxon>
        <taxon>Propionibacteriales</taxon>
        <taxon>Nocardioidaceae</taxon>
        <taxon>Nocardioides</taxon>
    </lineage>
</organism>
<accession>A0ABV1NU93</accession>
<dbReference type="RefSeq" id="WP_349803663.1">
    <property type="nucleotide sequence ID" value="NZ_JBEGDP010000002.1"/>
</dbReference>